<dbReference type="GO" id="GO:0006020">
    <property type="term" value="P:inositol metabolic process"/>
    <property type="evidence" value="ECO:0007669"/>
    <property type="project" value="TreeGrafter"/>
</dbReference>
<dbReference type="PRINTS" id="PR00377">
    <property type="entry name" value="IMPHPHTASES"/>
</dbReference>
<dbReference type="PANTHER" id="PTHR20854:SF4">
    <property type="entry name" value="INOSITOL-1-MONOPHOSPHATASE-RELATED"/>
    <property type="match status" value="1"/>
</dbReference>
<reference evidence="5 6" key="1">
    <citation type="submission" date="2019-07" db="EMBL/GenBank/DDBJ databases">
        <title>Description of 53C-WASEF.</title>
        <authorList>
            <person name="Pitt A."/>
            <person name="Hahn M.W."/>
        </authorList>
    </citation>
    <scope>NUCLEOTIDE SEQUENCE [LARGE SCALE GENOMIC DNA]</scope>
    <source>
        <strain evidence="5 6">53C-WASEF</strain>
    </source>
</reference>
<evidence type="ECO:0000256" key="3">
    <source>
        <dbReference type="ARBA" id="ARBA00022842"/>
    </source>
</evidence>
<organism evidence="5 6">
    <name type="scientific">Rariglobus hedericola</name>
    <dbReference type="NCBI Taxonomy" id="2597822"/>
    <lineage>
        <taxon>Bacteria</taxon>
        <taxon>Pseudomonadati</taxon>
        <taxon>Verrucomicrobiota</taxon>
        <taxon>Opitutia</taxon>
        <taxon>Opitutales</taxon>
        <taxon>Opitutaceae</taxon>
        <taxon>Rariglobus</taxon>
    </lineage>
</organism>
<feature type="binding site" evidence="4">
    <location>
        <position position="69"/>
    </location>
    <ligand>
        <name>Mg(2+)</name>
        <dbReference type="ChEBI" id="CHEBI:18420"/>
        <label>1</label>
        <note>catalytic</note>
    </ligand>
</feature>
<evidence type="ECO:0000256" key="1">
    <source>
        <dbReference type="ARBA" id="ARBA00022723"/>
    </source>
</evidence>
<dbReference type="GO" id="GO:0008934">
    <property type="term" value="F:inositol monophosphate 1-phosphatase activity"/>
    <property type="evidence" value="ECO:0007669"/>
    <property type="project" value="TreeGrafter"/>
</dbReference>
<keyword evidence="2" id="KW-0378">Hydrolase</keyword>
<dbReference type="InterPro" id="IPR020583">
    <property type="entry name" value="Inositol_monoP_metal-BS"/>
</dbReference>
<dbReference type="RefSeq" id="WP_144228590.1">
    <property type="nucleotide sequence ID" value="NZ_CBCRVV010000003.1"/>
</dbReference>
<gene>
    <name evidence="5" type="ORF">FPL22_02785</name>
</gene>
<protein>
    <submittedName>
        <fullName evidence="5">Inositol monophosphatase</fullName>
    </submittedName>
</protein>
<feature type="binding site" evidence="4">
    <location>
        <position position="89"/>
    </location>
    <ligand>
        <name>Mg(2+)</name>
        <dbReference type="ChEBI" id="CHEBI:18420"/>
        <label>1</label>
        <note>catalytic</note>
    </ligand>
</feature>
<feature type="binding site" evidence="4">
    <location>
        <position position="92"/>
    </location>
    <ligand>
        <name>Mg(2+)</name>
        <dbReference type="ChEBI" id="CHEBI:18420"/>
        <label>1</label>
        <note>catalytic</note>
    </ligand>
</feature>
<dbReference type="Proteomes" id="UP000315648">
    <property type="component" value="Unassembled WGS sequence"/>
</dbReference>
<dbReference type="InterPro" id="IPR000760">
    <property type="entry name" value="Inositol_monophosphatase-like"/>
</dbReference>
<dbReference type="Gene3D" id="3.40.190.80">
    <property type="match status" value="1"/>
</dbReference>
<dbReference type="InterPro" id="IPR020550">
    <property type="entry name" value="Inositol_monophosphatase_CS"/>
</dbReference>
<dbReference type="SUPFAM" id="SSF56655">
    <property type="entry name" value="Carbohydrate phosphatase"/>
    <property type="match status" value="1"/>
</dbReference>
<name>A0A556QNP5_9BACT</name>
<dbReference type="OrthoDB" id="9772456at2"/>
<dbReference type="Pfam" id="PF00459">
    <property type="entry name" value="Inositol_P"/>
    <property type="match status" value="1"/>
</dbReference>
<dbReference type="AlphaFoldDB" id="A0A556QNP5"/>
<dbReference type="Gene3D" id="3.30.540.10">
    <property type="entry name" value="Fructose-1,6-Bisphosphatase, subunit A, domain 1"/>
    <property type="match status" value="1"/>
</dbReference>
<keyword evidence="3 4" id="KW-0460">Magnesium</keyword>
<dbReference type="PROSITE" id="PS00629">
    <property type="entry name" value="IMP_1"/>
    <property type="match status" value="1"/>
</dbReference>
<keyword evidence="1 4" id="KW-0479">Metal-binding</keyword>
<accession>A0A556QNP5</accession>
<evidence type="ECO:0000313" key="6">
    <source>
        <dbReference type="Proteomes" id="UP000315648"/>
    </source>
</evidence>
<evidence type="ECO:0000256" key="2">
    <source>
        <dbReference type="ARBA" id="ARBA00022801"/>
    </source>
</evidence>
<dbReference type="EMBL" id="VMBG01000001">
    <property type="protein sequence ID" value="TSJ78249.1"/>
    <property type="molecule type" value="Genomic_DNA"/>
</dbReference>
<dbReference type="GO" id="GO:0007165">
    <property type="term" value="P:signal transduction"/>
    <property type="evidence" value="ECO:0007669"/>
    <property type="project" value="TreeGrafter"/>
</dbReference>
<dbReference type="GO" id="GO:0046854">
    <property type="term" value="P:phosphatidylinositol phosphate biosynthetic process"/>
    <property type="evidence" value="ECO:0007669"/>
    <property type="project" value="InterPro"/>
</dbReference>
<keyword evidence="6" id="KW-1185">Reference proteome</keyword>
<evidence type="ECO:0000256" key="4">
    <source>
        <dbReference type="PIRSR" id="PIRSR600760-2"/>
    </source>
</evidence>
<sequence>MSSVELLARIEAGKAAVLAQTEFMHREFGRVKSEWKYDGTRVTAADIAISENIFKELGAQFPDDHYFSEELAETDVPAPLTQRFAWVLDPIDGTNNYATGIPYCAISLALLENGTPVYGVVYDLARRVLIHGGPGFGLWDGEREAHVKTSPPDAQSMLGFHSPHDKGFSHHATALVENFKLRGLGSSTLHLAYVAVGLLDATVDHNVRIWDIAAAVPLVWAGGGQVQFLNGEQFPMKVFNLKMDRIQFVAGNASACATLRTLLKV</sequence>
<dbReference type="PROSITE" id="PS00630">
    <property type="entry name" value="IMP_2"/>
    <property type="match status" value="1"/>
</dbReference>
<proteinExistence type="predicted"/>
<dbReference type="PANTHER" id="PTHR20854">
    <property type="entry name" value="INOSITOL MONOPHOSPHATASE"/>
    <property type="match status" value="1"/>
</dbReference>
<feature type="binding site" evidence="4">
    <location>
        <position position="211"/>
    </location>
    <ligand>
        <name>Mg(2+)</name>
        <dbReference type="ChEBI" id="CHEBI:18420"/>
        <label>1</label>
        <note>catalytic</note>
    </ligand>
</feature>
<dbReference type="GO" id="GO:0046872">
    <property type="term" value="F:metal ion binding"/>
    <property type="evidence" value="ECO:0007669"/>
    <property type="project" value="UniProtKB-KW"/>
</dbReference>
<comment type="cofactor">
    <cofactor evidence="4">
        <name>Mg(2+)</name>
        <dbReference type="ChEBI" id="CHEBI:18420"/>
    </cofactor>
</comment>
<evidence type="ECO:0000313" key="5">
    <source>
        <dbReference type="EMBL" id="TSJ78249.1"/>
    </source>
</evidence>
<feature type="binding site" evidence="4">
    <location>
        <position position="91"/>
    </location>
    <ligand>
        <name>Mg(2+)</name>
        <dbReference type="ChEBI" id="CHEBI:18420"/>
        <label>1</label>
        <note>catalytic</note>
    </ligand>
</feature>
<comment type="caution">
    <text evidence="5">The sequence shown here is derived from an EMBL/GenBank/DDBJ whole genome shotgun (WGS) entry which is preliminary data.</text>
</comment>